<organism evidence="3 4">
    <name type="scientific">Stylosanthes scabra</name>
    <dbReference type="NCBI Taxonomy" id="79078"/>
    <lineage>
        <taxon>Eukaryota</taxon>
        <taxon>Viridiplantae</taxon>
        <taxon>Streptophyta</taxon>
        <taxon>Embryophyta</taxon>
        <taxon>Tracheophyta</taxon>
        <taxon>Spermatophyta</taxon>
        <taxon>Magnoliopsida</taxon>
        <taxon>eudicotyledons</taxon>
        <taxon>Gunneridae</taxon>
        <taxon>Pentapetalae</taxon>
        <taxon>rosids</taxon>
        <taxon>fabids</taxon>
        <taxon>Fabales</taxon>
        <taxon>Fabaceae</taxon>
        <taxon>Papilionoideae</taxon>
        <taxon>50 kb inversion clade</taxon>
        <taxon>dalbergioids sensu lato</taxon>
        <taxon>Dalbergieae</taxon>
        <taxon>Pterocarpus clade</taxon>
        <taxon>Stylosanthes</taxon>
    </lineage>
</organism>
<reference evidence="3 4" key="1">
    <citation type="journal article" date="2023" name="Plants (Basel)">
        <title>Bridging the Gap: Combining Genomics and Transcriptomics Approaches to Understand Stylosanthes scabra, an Orphan Legume from the Brazilian Caatinga.</title>
        <authorList>
            <person name="Ferreira-Neto J.R.C."/>
            <person name="da Silva M.D."/>
            <person name="Binneck E."/>
            <person name="de Melo N.F."/>
            <person name="da Silva R.H."/>
            <person name="de Melo A.L.T.M."/>
            <person name="Pandolfi V."/>
            <person name="Bustamante F.O."/>
            <person name="Brasileiro-Vidal A.C."/>
            <person name="Benko-Iseppon A.M."/>
        </authorList>
    </citation>
    <scope>NUCLEOTIDE SEQUENCE [LARGE SCALE GENOMIC DNA]</scope>
    <source>
        <tissue evidence="3">Leaves</tissue>
    </source>
</reference>
<gene>
    <name evidence="3" type="ORF">PIB30_082749</name>
</gene>
<feature type="region of interest" description="Disordered" evidence="2">
    <location>
        <begin position="1"/>
        <end position="40"/>
    </location>
</feature>
<keyword evidence="4" id="KW-1185">Reference proteome</keyword>
<comment type="caution">
    <text evidence="3">The sequence shown here is derived from an EMBL/GenBank/DDBJ whole genome shotgun (WGS) entry which is preliminary data.</text>
</comment>
<evidence type="ECO:0000313" key="4">
    <source>
        <dbReference type="Proteomes" id="UP001341840"/>
    </source>
</evidence>
<sequence>MELSASTGQNAEKGVVVNQPSEKKRSISMKRRKAEGEASGKSRVIDLMNPKCCGKDVSLEEVKMFTKNQLKLHGYVGEEDLTSVWSEHFPFSVLAEEHFQSKTDIDLIGSVDDLTRAQFMQVCAARLLYVGRFKELKARREAEQKREESVKVEKSMERGKKLQLAMEQITEKDKELWGLKNEIADLKGKVHTLEKNKAELETRIVELCGQKKAAEVSKEEHGYDMLLAGFERAKKQAEFLFPDVSFDKLDPIKVVHNGTLVDDDEVDVEGGGDHGPDS</sequence>
<dbReference type="Proteomes" id="UP001341840">
    <property type="component" value="Unassembled WGS sequence"/>
</dbReference>
<keyword evidence="1" id="KW-0175">Coiled coil</keyword>
<dbReference type="EMBL" id="JASCZI010001284">
    <property type="protein sequence ID" value="MED6114675.1"/>
    <property type="molecule type" value="Genomic_DNA"/>
</dbReference>
<name>A0ABU6QTH2_9FABA</name>
<evidence type="ECO:0000313" key="3">
    <source>
        <dbReference type="EMBL" id="MED6114675.1"/>
    </source>
</evidence>
<feature type="compositionally biased region" description="Polar residues" evidence="2">
    <location>
        <begin position="1"/>
        <end position="10"/>
    </location>
</feature>
<feature type="coiled-coil region" evidence="1">
    <location>
        <begin position="133"/>
        <end position="210"/>
    </location>
</feature>
<protein>
    <submittedName>
        <fullName evidence="3">Uncharacterized protein</fullName>
    </submittedName>
</protein>
<accession>A0ABU6QTH2</accession>
<proteinExistence type="predicted"/>
<evidence type="ECO:0000256" key="2">
    <source>
        <dbReference type="SAM" id="MobiDB-lite"/>
    </source>
</evidence>
<evidence type="ECO:0000256" key="1">
    <source>
        <dbReference type="SAM" id="Coils"/>
    </source>
</evidence>